<evidence type="ECO:0000313" key="2">
    <source>
        <dbReference type="Proteomes" id="UP001432360"/>
    </source>
</evidence>
<accession>A0ABZ2B3L3</accession>
<dbReference type="EMBL" id="CP133148">
    <property type="protein sequence ID" value="WVT02086.1"/>
    <property type="molecule type" value="Genomic_DNA"/>
</dbReference>
<organism evidence="1 2">
    <name type="scientific">Sinorhizobium chiapasense</name>
    <dbReference type="NCBI Taxonomy" id="501572"/>
    <lineage>
        <taxon>Bacteria</taxon>
        <taxon>Pseudomonadati</taxon>
        <taxon>Pseudomonadota</taxon>
        <taxon>Alphaproteobacteria</taxon>
        <taxon>Hyphomicrobiales</taxon>
        <taxon>Rhizobiaceae</taxon>
        <taxon>Sinorhizobium/Ensifer group</taxon>
        <taxon>Sinorhizobium</taxon>
    </lineage>
</organism>
<keyword evidence="2" id="KW-1185">Reference proteome</keyword>
<reference evidence="1" key="1">
    <citation type="submission" date="2023-08" db="EMBL/GenBank/DDBJ databases">
        <title>Complete genome sequence of Sinorhizobium chiapanecum ITTG S70 isolated from Acaciella angustissima nodules in Chiapas-Mexico.</title>
        <authorList>
            <person name="Rincon-Rosales R."/>
            <person name="Rogel M.A."/>
            <person name="Rincon-Medina C.I."/>
            <person name="Guerrero G."/>
            <person name="Manzano-Gomez L.A."/>
            <person name="Lopez-Lopez A."/>
            <person name="Rincon Molina F.A."/>
            <person name="Martinez-Romero E."/>
        </authorList>
    </citation>
    <scope>NUCLEOTIDE SEQUENCE</scope>
    <source>
        <strain evidence="1">ITTG S70</strain>
    </source>
</reference>
<proteinExistence type="predicted"/>
<dbReference type="RefSeq" id="WP_331371372.1">
    <property type="nucleotide sequence ID" value="NZ_CP133148.1"/>
</dbReference>
<dbReference type="Proteomes" id="UP001432360">
    <property type="component" value="Chromosome"/>
</dbReference>
<gene>
    <name evidence="1" type="ORF">RB548_11080</name>
</gene>
<protein>
    <submittedName>
        <fullName evidence="1">Uncharacterized protein</fullName>
    </submittedName>
</protein>
<name>A0ABZ2B3L3_9HYPH</name>
<evidence type="ECO:0000313" key="1">
    <source>
        <dbReference type="EMBL" id="WVT02086.1"/>
    </source>
</evidence>
<sequence length="47" mass="4936">MKRFAFLAALAAPAIALGLAIAMVEWLQPMGVSNETTASTNPQVHVP</sequence>